<accession>A0ABS7UTY7</accession>
<protein>
    <submittedName>
        <fullName evidence="1">Uracil-DNA glycosylase</fullName>
    </submittedName>
</protein>
<sequence>MEKPEANCVKCTHFYITWDTKLPNGCRAYGFKSARRPAIMVKKLSGNRVSKI</sequence>
<organism evidence="1 2">
    <name type="scientific">Metabacillus rhizolycopersici</name>
    <dbReference type="NCBI Taxonomy" id="2875709"/>
    <lineage>
        <taxon>Bacteria</taxon>
        <taxon>Bacillati</taxon>
        <taxon>Bacillota</taxon>
        <taxon>Bacilli</taxon>
        <taxon>Bacillales</taxon>
        <taxon>Bacillaceae</taxon>
        <taxon>Metabacillus</taxon>
    </lineage>
</organism>
<dbReference type="RefSeq" id="WP_224140097.1">
    <property type="nucleotide sequence ID" value="NZ_JAIQUM010000039.1"/>
</dbReference>
<proteinExistence type="predicted"/>
<name>A0ABS7UTY7_9BACI</name>
<evidence type="ECO:0000313" key="2">
    <source>
        <dbReference type="Proteomes" id="UP001165287"/>
    </source>
</evidence>
<comment type="caution">
    <text evidence="1">The sequence shown here is derived from an EMBL/GenBank/DDBJ whole genome shotgun (WGS) entry which is preliminary data.</text>
</comment>
<dbReference type="EMBL" id="JAIQUM010000039">
    <property type="protein sequence ID" value="MBZ5751775.1"/>
    <property type="molecule type" value="Genomic_DNA"/>
</dbReference>
<gene>
    <name evidence="1" type="ORF">K9V48_16335</name>
</gene>
<evidence type="ECO:0000313" key="1">
    <source>
        <dbReference type="EMBL" id="MBZ5751775.1"/>
    </source>
</evidence>
<dbReference type="Proteomes" id="UP001165287">
    <property type="component" value="Unassembled WGS sequence"/>
</dbReference>
<reference evidence="1" key="1">
    <citation type="submission" date="2024-05" db="EMBL/GenBank/DDBJ databases">
        <title>Metabacillus sp. nov., isolated from the rhizosphere soil of tomato plants.</title>
        <authorList>
            <person name="Ma R."/>
        </authorList>
    </citation>
    <scope>NUCLEOTIDE SEQUENCE</scope>
    <source>
        <strain evidence="1">DBTR6</strain>
    </source>
</reference>
<keyword evidence="2" id="KW-1185">Reference proteome</keyword>